<organism evidence="3 4">
    <name type="scientific">Gigaspora margarita</name>
    <dbReference type="NCBI Taxonomy" id="4874"/>
    <lineage>
        <taxon>Eukaryota</taxon>
        <taxon>Fungi</taxon>
        <taxon>Fungi incertae sedis</taxon>
        <taxon>Mucoromycota</taxon>
        <taxon>Glomeromycotina</taxon>
        <taxon>Glomeromycetes</taxon>
        <taxon>Diversisporales</taxon>
        <taxon>Gigasporaceae</taxon>
        <taxon>Gigaspora</taxon>
    </lineage>
</organism>
<dbReference type="Proteomes" id="UP000789901">
    <property type="component" value="Unassembled WGS sequence"/>
</dbReference>
<dbReference type="EMBL" id="CAJVQB010006212">
    <property type="protein sequence ID" value="CAG8679620.1"/>
    <property type="molecule type" value="Genomic_DNA"/>
</dbReference>
<feature type="compositionally biased region" description="Basic and acidic residues" evidence="2">
    <location>
        <begin position="690"/>
        <end position="704"/>
    </location>
</feature>
<evidence type="ECO:0000256" key="2">
    <source>
        <dbReference type="SAM" id="MobiDB-lite"/>
    </source>
</evidence>
<feature type="coiled-coil region" evidence="1">
    <location>
        <begin position="713"/>
        <end position="747"/>
    </location>
</feature>
<keyword evidence="1" id="KW-0175">Coiled coil</keyword>
<gene>
    <name evidence="3" type="ORF">GMARGA_LOCUS10880</name>
</gene>
<evidence type="ECO:0000313" key="4">
    <source>
        <dbReference type="Proteomes" id="UP000789901"/>
    </source>
</evidence>
<name>A0ABN7UX21_GIGMA</name>
<feature type="coiled-coil region" evidence="1">
    <location>
        <begin position="106"/>
        <end position="217"/>
    </location>
</feature>
<reference evidence="3 4" key="1">
    <citation type="submission" date="2021-06" db="EMBL/GenBank/DDBJ databases">
        <authorList>
            <person name="Kallberg Y."/>
            <person name="Tangrot J."/>
            <person name="Rosling A."/>
        </authorList>
    </citation>
    <scope>NUCLEOTIDE SEQUENCE [LARGE SCALE GENOMIC DNA]</scope>
    <source>
        <strain evidence="3 4">120-4 pot B 10/14</strain>
    </source>
</reference>
<comment type="caution">
    <text evidence="3">The sequence shown here is derived from an EMBL/GenBank/DDBJ whole genome shotgun (WGS) entry which is preliminary data.</text>
</comment>
<feature type="compositionally biased region" description="Basic and acidic residues" evidence="2">
    <location>
        <begin position="451"/>
        <end position="460"/>
    </location>
</feature>
<evidence type="ECO:0000256" key="1">
    <source>
        <dbReference type="SAM" id="Coils"/>
    </source>
</evidence>
<feature type="region of interest" description="Disordered" evidence="2">
    <location>
        <begin position="451"/>
        <end position="498"/>
    </location>
</feature>
<sequence length="760" mass="86481">MQSELQIELNRRDKKRYLEELSELENTTLNLLIFNPVITAGTAYYFWDKLKTALSGEIKENNSILKACGYCLKVFKSDNKNKVGCDDCEIRISLLIRRGTLSNFWPKTLETRIKELEEEVEEIKRKVNGENDDELSELLRKNELKKTKKQKELKRLELELKVHQYNLDHPKTELEEYEKRCLLKKIEISKRKIGNCKDELKEVEENYEKEKRELCQRIAYGREDLEPFLREDGRQKEIDDYQTIGYNAIAVIAQKSIFYNYYYYLVKTGGNGIIHHSPIVGGKEICSCANFDVTTTSIDVGNVYELRLGLYKLDKELIKTGNYIEDDGVPIVSAFSIHKSDPREITGSGDDKTYSEGGQTRYRNVPKGKKLEEVLASKEVGELTKDEMYHFLLHTDFRVGESVNPSGVCITIYAGNTVLTRVTESITTKVGGNSLVNRFLECAIDTTLNDDKGQNNRQTERAVISESQTNGGEVKKKETRTKQTVISNDDKKGGGKGVELGKRGKFPLTMKIDFNDNILSQYRNRREIKGKMRYDYFNTPTFGSLLNNEGFFKASIISLVLNIGGIPDEPFNVVTISSRRSVGSVLKHPMGFSETIKIPSQYLDNSNPRYNGLATCKIFFRFHFYSSDQKSNEGDEMYATEIVVRRASEGNKGIIYIEIVGNLKYTNTVGDPEGLPPGKNPPGTPTNPDKPIDTDYRDGGDGKKINEVNAFEQQELKNEIAGLKEQVEILKEEIKKLTEKQQESELIAQVLQVPPPPAYK</sequence>
<feature type="region of interest" description="Disordered" evidence="2">
    <location>
        <begin position="670"/>
        <end position="704"/>
    </location>
</feature>
<proteinExistence type="predicted"/>
<protein>
    <submittedName>
        <fullName evidence="3">46126_t:CDS:1</fullName>
    </submittedName>
</protein>
<evidence type="ECO:0000313" key="3">
    <source>
        <dbReference type="EMBL" id="CAG8679620.1"/>
    </source>
</evidence>
<accession>A0ABN7UX21</accession>
<keyword evidence="4" id="KW-1185">Reference proteome</keyword>
<feature type="compositionally biased region" description="Pro residues" evidence="2">
    <location>
        <begin position="674"/>
        <end position="685"/>
    </location>
</feature>